<dbReference type="GO" id="GO:0016853">
    <property type="term" value="F:isomerase activity"/>
    <property type="evidence" value="ECO:0007669"/>
    <property type="project" value="UniProtKB-KW"/>
</dbReference>
<dbReference type="NCBIfam" id="TIGR00526">
    <property type="entry name" value="folB_dom"/>
    <property type="match status" value="1"/>
</dbReference>
<dbReference type="EMBL" id="AYOZ01000004">
    <property type="protein sequence ID" value="ETI61760.1"/>
    <property type="molecule type" value="Genomic_DNA"/>
</dbReference>
<evidence type="ECO:0000256" key="5">
    <source>
        <dbReference type="ARBA" id="ARBA00022909"/>
    </source>
</evidence>
<dbReference type="NCBIfam" id="TIGR00525">
    <property type="entry name" value="folB"/>
    <property type="match status" value="1"/>
</dbReference>
<comment type="catalytic activity">
    <reaction evidence="2 8">
        <text>7,8-dihydroneopterin = 6-hydroxymethyl-7,8-dihydropterin + glycolaldehyde</text>
        <dbReference type="Rhea" id="RHEA:10540"/>
        <dbReference type="ChEBI" id="CHEBI:17001"/>
        <dbReference type="ChEBI" id="CHEBI:17071"/>
        <dbReference type="ChEBI" id="CHEBI:44841"/>
        <dbReference type="EC" id="4.1.2.25"/>
    </reaction>
</comment>
<dbReference type="UniPathway" id="UPA00077">
    <property type="reaction ID" value="UER00154"/>
</dbReference>
<evidence type="ECO:0000256" key="3">
    <source>
        <dbReference type="ARBA" id="ARBA00005013"/>
    </source>
</evidence>
<dbReference type="SMART" id="SM00905">
    <property type="entry name" value="FolB"/>
    <property type="match status" value="1"/>
</dbReference>
<dbReference type="PATRIC" id="fig|1208321.3.peg.774"/>
<evidence type="ECO:0000256" key="7">
    <source>
        <dbReference type="ARBA" id="ARBA00023239"/>
    </source>
</evidence>
<dbReference type="GO" id="GO:0046654">
    <property type="term" value="P:tetrahydrofolate biosynthetic process"/>
    <property type="evidence" value="ECO:0007669"/>
    <property type="project" value="UniProtKB-UniRule"/>
</dbReference>
<dbReference type="Pfam" id="PF02152">
    <property type="entry name" value="FolB"/>
    <property type="match status" value="1"/>
</dbReference>
<comment type="similarity">
    <text evidence="4 8">Belongs to the DHNA family.</text>
</comment>
<dbReference type="PANTHER" id="PTHR42844:SF1">
    <property type="entry name" value="DIHYDRONEOPTERIN ALDOLASE 1-RELATED"/>
    <property type="match status" value="1"/>
</dbReference>
<dbReference type="Gene3D" id="3.30.1130.10">
    <property type="match status" value="1"/>
</dbReference>
<dbReference type="InterPro" id="IPR043133">
    <property type="entry name" value="GTP-CH-I_C/QueF"/>
</dbReference>
<evidence type="ECO:0000313" key="10">
    <source>
        <dbReference type="EMBL" id="ETI61760.1"/>
    </source>
</evidence>
<dbReference type="GO" id="GO:0004150">
    <property type="term" value="F:dihydroneopterin aldolase activity"/>
    <property type="evidence" value="ECO:0007669"/>
    <property type="project" value="UniProtKB-UniRule"/>
</dbReference>
<keyword evidence="5 8" id="KW-0289">Folate biosynthesis</keyword>
<comment type="pathway">
    <text evidence="3 8">Cofactor biosynthesis; tetrahydrofolate biosynthesis; 2-amino-4-hydroxy-6-hydroxymethyl-7,8-dihydropteridine diphosphate from 7,8-dihydroneopterin triphosphate: step 3/4.</text>
</comment>
<sequence length="121" mass="13503">MKDIVFIEGLKAQAVIGVYDWEKQIKQELVFDLEMEHDNRLPAATDDLSKTLDYEAISNFILAFCDERQFELIETLAEHLVGDLIGQFTLNAVTLTLRKPGAVAAAQAVGVKIHRKSVSTI</sequence>
<evidence type="ECO:0000256" key="1">
    <source>
        <dbReference type="ARBA" id="ARBA00000693"/>
    </source>
</evidence>
<dbReference type="STRING" id="1208321.D104_03890"/>
<evidence type="ECO:0000256" key="6">
    <source>
        <dbReference type="ARBA" id="ARBA00023235"/>
    </source>
</evidence>
<protein>
    <recommendedName>
        <fullName evidence="8">7,8-dihydroneopterin aldolase</fullName>
        <ecNumber evidence="8">4.1.2.25</ecNumber>
    </recommendedName>
</protein>
<keyword evidence="11" id="KW-1185">Reference proteome</keyword>
<dbReference type="EC" id="4.1.2.25" evidence="8"/>
<dbReference type="GO" id="GO:0005737">
    <property type="term" value="C:cytoplasm"/>
    <property type="evidence" value="ECO:0007669"/>
    <property type="project" value="TreeGrafter"/>
</dbReference>
<dbReference type="Proteomes" id="UP000018857">
    <property type="component" value="Unassembled WGS sequence"/>
</dbReference>
<dbReference type="FunFam" id="3.30.1130.10:FF:000002">
    <property type="entry name" value="7,8-dihydroneopterin aldolase"/>
    <property type="match status" value="1"/>
</dbReference>
<dbReference type="AlphaFoldDB" id="W1RY60"/>
<evidence type="ECO:0000259" key="9">
    <source>
        <dbReference type="SMART" id="SM00905"/>
    </source>
</evidence>
<dbReference type="SUPFAM" id="SSF55620">
    <property type="entry name" value="Tetrahydrobiopterin biosynthesis enzymes-like"/>
    <property type="match status" value="1"/>
</dbReference>
<name>W1RY60_9GAMM</name>
<dbReference type="GO" id="GO:0046656">
    <property type="term" value="P:folic acid biosynthetic process"/>
    <property type="evidence" value="ECO:0007669"/>
    <property type="project" value="UniProtKB-UniRule"/>
</dbReference>
<dbReference type="PANTHER" id="PTHR42844">
    <property type="entry name" value="DIHYDRONEOPTERIN ALDOLASE 1-RELATED"/>
    <property type="match status" value="1"/>
</dbReference>
<dbReference type="RefSeq" id="WP_024022985.1">
    <property type="nucleotide sequence ID" value="NZ_AYOZ01000004.1"/>
</dbReference>
<reference evidence="10 11" key="1">
    <citation type="journal article" date="2014" name="Genome Announc.">
        <title>Draft Genome Sequence of Marinomonas sp. Strain D104, a Polycyclic Aromatic Hydrocarbon-Degrading Bacterium from the Deep-Sea Sediment of the Arctic Ocean.</title>
        <authorList>
            <person name="Dong C."/>
            <person name="Bai X."/>
            <person name="Lai Q."/>
            <person name="Xie Y."/>
            <person name="Chen X."/>
            <person name="Shao Z."/>
        </authorList>
    </citation>
    <scope>NUCLEOTIDE SEQUENCE [LARGE SCALE GENOMIC DNA]</scope>
    <source>
        <strain evidence="10 11">D104</strain>
    </source>
</reference>
<evidence type="ECO:0000256" key="8">
    <source>
        <dbReference type="RuleBase" id="RU362079"/>
    </source>
</evidence>
<gene>
    <name evidence="10" type="primary">folB</name>
    <name evidence="10" type="ORF">D104_03890</name>
</gene>
<comment type="catalytic activity">
    <reaction evidence="1">
        <text>7,8-dihydroneopterin = 7,8-dihydromonapterin</text>
        <dbReference type="Rhea" id="RHEA:45328"/>
        <dbReference type="ChEBI" id="CHEBI:17001"/>
        <dbReference type="ChEBI" id="CHEBI:71175"/>
        <dbReference type="EC" id="5.1.99.8"/>
    </reaction>
</comment>
<comment type="caution">
    <text evidence="10">The sequence shown here is derived from an EMBL/GenBank/DDBJ whole genome shotgun (WGS) entry which is preliminary data.</text>
</comment>
<keyword evidence="6" id="KW-0413">Isomerase</keyword>
<feature type="domain" description="Dihydroneopterin aldolase/epimerase" evidence="9">
    <location>
        <begin position="5"/>
        <end position="115"/>
    </location>
</feature>
<evidence type="ECO:0000313" key="11">
    <source>
        <dbReference type="Proteomes" id="UP000018857"/>
    </source>
</evidence>
<accession>W1RY60</accession>
<dbReference type="InterPro" id="IPR006156">
    <property type="entry name" value="Dihydroneopterin_aldolase"/>
</dbReference>
<keyword evidence="7 8" id="KW-0456">Lyase</keyword>
<evidence type="ECO:0000256" key="2">
    <source>
        <dbReference type="ARBA" id="ARBA00001353"/>
    </source>
</evidence>
<evidence type="ECO:0000256" key="4">
    <source>
        <dbReference type="ARBA" id="ARBA00005708"/>
    </source>
</evidence>
<comment type="function">
    <text evidence="8">Catalyzes the conversion of 7,8-dihydroneopterin to 6-hydroxymethyl-7,8-dihydropterin.</text>
</comment>
<dbReference type="eggNOG" id="COG1539">
    <property type="taxonomic scope" value="Bacteria"/>
</dbReference>
<dbReference type="InterPro" id="IPR006157">
    <property type="entry name" value="FolB_dom"/>
</dbReference>
<organism evidence="10 11">
    <name type="scientific">Marinomonas profundimaris</name>
    <dbReference type="NCBI Taxonomy" id="1208321"/>
    <lineage>
        <taxon>Bacteria</taxon>
        <taxon>Pseudomonadati</taxon>
        <taxon>Pseudomonadota</taxon>
        <taxon>Gammaproteobacteria</taxon>
        <taxon>Oceanospirillales</taxon>
        <taxon>Oceanospirillaceae</taxon>
        <taxon>Marinomonas</taxon>
    </lineage>
</organism>
<dbReference type="OrthoDB" id="9810587at2"/>
<proteinExistence type="inferred from homology"/>